<keyword evidence="4" id="KW-0288">FMN</keyword>
<keyword evidence="9" id="KW-1185">Reference proteome</keyword>
<comment type="caution">
    <text evidence="8">The sequence shown here is derived from an EMBL/GenBank/DDBJ whole genome shotgun (WGS) entry which is preliminary data.</text>
</comment>
<dbReference type="PANTHER" id="PTHR10851">
    <property type="entry name" value="PYRIDOXINE-5-PHOSPHATE OXIDASE"/>
    <property type="match status" value="1"/>
</dbReference>
<dbReference type="InterPro" id="IPR000659">
    <property type="entry name" value="Pyridox_Oxase"/>
</dbReference>
<proteinExistence type="inferred from homology"/>
<dbReference type="InterPro" id="IPR011576">
    <property type="entry name" value="Pyridox_Oxase_N"/>
</dbReference>
<dbReference type="EMBL" id="BAAAZP010000124">
    <property type="protein sequence ID" value="GAA3692363.1"/>
    <property type="molecule type" value="Genomic_DNA"/>
</dbReference>
<dbReference type="Pfam" id="PF10590">
    <property type="entry name" value="PNP_phzG_C"/>
    <property type="match status" value="1"/>
</dbReference>
<evidence type="ECO:0000313" key="9">
    <source>
        <dbReference type="Proteomes" id="UP001500902"/>
    </source>
</evidence>
<name>A0ABP7CP16_9ACTN</name>
<evidence type="ECO:0000259" key="6">
    <source>
        <dbReference type="Pfam" id="PF01243"/>
    </source>
</evidence>
<feature type="domain" description="Pyridoxine 5'-phosphate oxidase dimerisation C-terminal" evidence="7">
    <location>
        <begin position="179"/>
        <end position="219"/>
    </location>
</feature>
<dbReference type="NCBIfam" id="NF004231">
    <property type="entry name" value="PRK05679.1"/>
    <property type="match status" value="1"/>
</dbReference>
<sequence length="219" mass="24119">MAESLRDLFRSLPVFPEQLSRFDASAAPDDPVTLFVQWLREAIDEKVPAPHSMTVSTTDADGRPASRVLICKDVDETGSWHFASSATSAKGRQLAANPNAALTFYWPQVGRQIRIRGAAAPIGAAAGAADFLARPVGSRAEALIGRQSEILDDPADLDDAFEQAQARITADPGLIAPAWTLYAVTAQEVEFWQADHDRRHTRLQYQRTGPAWSRRRLWP</sequence>
<dbReference type="PIRSF" id="PIRSF000190">
    <property type="entry name" value="Pyd_amn-ph_oxd"/>
    <property type="match status" value="1"/>
</dbReference>
<dbReference type="RefSeq" id="WP_344887118.1">
    <property type="nucleotide sequence ID" value="NZ_BAAAZP010000124.1"/>
</dbReference>
<keyword evidence="5" id="KW-0560">Oxidoreductase</keyword>
<evidence type="ECO:0000259" key="7">
    <source>
        <dbReference type="Pfam" id="PF10590"/>
    </source>
</evidence>
<accession>A0ABP7CP16</accession>
<comment type="cofactor">
    <cofactor evidence="1">
        <name>FMN</name>
        <dbReference type="ChEBI" id="CHEBI:58210"/>
    </cofactor>
</comment>
<comment type="similarity">
    <text evidence="2">Belongs to the pyridoxamine 5'-phosphate oxidase family.</text>
</comment>
<evidence type="ECO:0000256" key="3">
    <source>
        <dbReference type="ARBA" id="ARBA00022630"/>
    </source>
</evidence>
<protein>
    <submittedName>
        <fullName evidence="8">Pyridoxal 5'-phosphate synthase</fullName>
    </submittedName>
</protein>
<dbReference type="SUPFAM" id="SSF50475">
    <property type="entry name" value="FMN-binding split barrel"/>
    <property type="match status" value="1"/>
</dbReference>
<dbReference type="Gene3D" id="2.30.110.10">
    <property type="entry name" value="Electron Transport, Fmn-binding Protein, Chain A"/>
    <property type="match status" value="1"/>
</dbReference>
<dbReference type="Pfam" id="PF01243">
    <property type="entry name" value="PNPOx_N"/>
    <property type="match status" value="1"/>
</dbReference>
<keyword evidence="3" id="KW-0285">Flavoprotein</keyword>
<evidence type="ECO:0000256" key="2">
    <source>
        <dbReference type="ARBA" id="ARBA00007301"/>
    </source>
</evidence>
<dbReference type="PANTHER" id="PTHR10851:SF0">
    <property type="entry name" value="PYRIDOXINE-5'-PHOSPHATE OXIDASE"/>
    <property type="match status" value="1"/>
</dbReference>
<gene>
    <name evidence="8" type="ORF">GCM10022224_067590</name>
</gene>
<feature type="domain" description="Pyridoxamine 5'-phosphate oxidase N-terminal" evidence="6">
    <location>
        <begin position="39"/>
        <end position="160"/>
    </location>
</feature>
<dbReference type="Proteomes" id="UP001500902">
    <property type="component" value="Unassembled WGS sequence"/>
</dbReference>
<reference evidence="9" key="1">
    <citation type="journal article" date="2019" name="Int. J. Syst. Evol. Microbiol.">
        <title>The Global Catalogue of Microorganisms (GCM) 10K type strain sequencing project: providing services to taxonomists for standard genome sequencing and annotation.</title>
        <authorList>
            <consortium name="The Broad Institute Genomics Platform"/>
            <consortium name="The Broad Institute Genome Sequencing Center for Infectious Disease"/>
            <person name="Wu L."/>
            <person name="Ma J."/>
        </authorList>
    </citation>
    <scope>NUCLEOTIDE SEQUENCE [LARGE SCALE GENOMIC DNA]</scope>
    <source>
        <strain evidence="9">JCM 16904</strain>
    </source>
</reference>
<evidence type="ECO:0000256" key="5">
    <source>
        <dbReference type="ARBA" id="ARBA00023002"/>
    </source>
</evidence>
<evidence type="ECO:0000313" key="8">
    <source>
        <dbReference type="EMBL" id="GAA3692363.1"/>
    </source>
</evidence>
<evidence type="ECO:0000256" key="1">
    <source>
        <dbReference type="ARBA" id="ARBA00001917"/>
    </source>
</evidence>
<dbReference type="InterPro" id="IPR012349">
    <property type="entry name" value="Split_barrel_FMN-bd"/>
</dbReference>
<dbReference type="InterPro" id="IPR019576">
    <property type="entry name" value="Pyridoxamine_oxidase_dimer_C"/>
</dbReference>
<organism evidence="8 9">
    <name type="scientific">Nonomuraea antimicrobica</name>
    <dbReference type="NCBI Taxonomy" id="561173"/>
    <lineage>
        <taxon>Bacteria</taxon>
        <taxon>Bacillati</taxon>
        <taxon>Actinomycetota</taxon>
        <taxon>Actinomycetes</taxon>
        <taxon>Streptosporangiales</taxon>
        <taxon>Streptosporangiaceae</taxon>
        <taxon>Nonomuraea</taxon>
    </lineage>
</organism>
<evidence type="ECO:0000256" key="4">
    <source>
        <dbReference type="ARBA" id="ARBA00022643"/>
    </source>
</evidence>